<name>X1D6A7_9ZZZZ</name>
<sequence>MGMPVAFSGRADFSDITGNRDLFIADVIHKAFVSVDEAGTEAAADSGFATVACVLLKTLEHKFITSNGVRQITASSNETSR</sequence>
<accession>X1D6A7</accession>
<comment type="caution">
    <text evidence="2">The sequence shown here is derived from an EMBL/GenBank/DDBJ whole genome shotgun (WGS) entry which is preliminary data.</text>
</comment>
<evidence type="ECO:0000313" key="2">
    <source>
        <dbReference type="EMBL" id="GAH16286.1"/>
    </source>
</evidence>
<dbReference type="Pfam" id="PF00079">
    <property type="entry name" value="Serpin"/>
    <property type="match status" value="1"/>
</dbReference>
<dbReference type="InterPro" id="IPR023796">
    <property type="entry name" value="Serpin_dom"/>
</dbReference>
<reference evidence="2" key="1">
    <citation type="journal article" date="2014" name="Front. Microbiol.">
        <title>High frequency of phylogenetically diverse reductive dehalogenase-homologous genes in deep subseafloor sedimentary metagenomes.</title>
        <authorList>
            <person name="Kawai M."/>
            <person name="Futagami T."/>
            <person name="Toyoda A."/>
            <person name="Takaki Y."/>
            <person name="Nishi S."/>
            <person name="Hori S."/>
            <person name="Arai W."/>
            <person name="Tsubouchi T."/>
            <person name="Morono Y."/>
            <person name="Uchiyama I."/>
            <person name="Ito T."/>
            <person name="Fujiyama A."/>
            <person name="Inagaki F."/>
            <person name="Takami H."/>
        </authorList>
    </citation>
    <scope>NUCLEOTIDE SEQUENCE</scope>
    <source>
        <strain evidence="2">Expedition CK06-06</strain>
    </source>
</reference>
<dbReference type="EMBL" id="BART01032959">
    <property type="protein sequence ID" value="GAH16286.1"/>
    <property type="molecule type" value="Genomic_DNA"/>
</dbReference>
<dbReference type="InterPro" id="IPR042178">
    <property type="entry name" value="Serpin_sf_1"/>
</dbReference>
<dbReference type="SUPFAM" id="SSF56574">
    <property type="entry name" value="Serpins"/>
    <property type="match status" value="1"/>
</dbReference>
<proteinExistence type="predicted"/>
<evidence type="ECO:0000259" key="1">
    <source>
        <dbReference type="Pfam" id="PF00079"/>
    </source>
</evidence>
<dbReference type="InterPro" id="IPR036186">
    <property type="entry name" value="Serpin_sf"/>
</dbReference>
<dbReference type="Gene3D" id="3.30.497.10">
    <property type="entry name" value="Antithrombin, subunit I, domain 2"/>
    <property type="match status" value="1"/>
</dbReference>
<feature type="domain" description="Serpin" evidence="1">
    <location>
        <begin position="1"/>
        <end position="51"/>
    </location>
</feature>
<organism evidence="2">
    <name type="scientific">marine sediment metagenome</name>
    <dbReference type="NCBI Taxonomy" id="412755"/>
    <lineage>
        <taxon>unclassified sequences</taxon>
        <taxon>metagenomes</taxon>
        <taxon>ecological metagenomes</taxon>
    </lineage>
</organism>
<dbReference type="AlphaFoldDB" id="X1D6A7"/>
<protein>
    <recommendedName>
        <fullName evidence="1">Serpin domain-containing protein</fullName>
    </recommendedName>
</protein>
<gene>
    <name evidence="2" type="ORF">S01H4_56800</name>
</gene>